<dbReference type="Gene3D" id="3.40.1160.10">
    <property type="entry name" value="Acetylglutamate kinase-like"/>
    <property type="match status" value="1"/>
</dbReference>
<dbReference type="AlphaFoldDB" id="X0UA50"/>
<dbReference type="PANTHER" id="PTHR43654:SF1">
    <property type="entry name" value="ISOPENTENYL PHOSPHATE KINASE"/>
    <property type="match status" value="1"/>
</dbReference>
<protein>
    <recommendedName>
        <fullName evidence="5">PUA domain-containing protein</fullName>
    </recommendedName>
</protein>
<dbReference type="InterPro" id="IPR036974">
    <property type="entry name" value="PUA_sf"/>
</dbReference>
<reference evidence="6" key="1">
    <citation type="journal article" date="2014" name="Front. Microbiol.">
        <title>High frequency of phylogenetically diverse reductive dehalogenase-homologous genes in deep subseafloor sedimentary metagenomes.</title>
        <authorList>
            <person name="Kawai M."/>
            <person name="Futagami T."/>
            <person name="Toyoda A."/>
            <person name="Takaki Y."/>
            <person name="Nishi S."/>
            <person name="Hori S."/>
            <person name="Arai W."/>
            <person name="Tsubouchi T."/>
            <person name="Morono Y."/>
            <person name="Uchiyama I."/>
            <person name="Ito T."/>
            <person name="Fujiyama A."/>
            <person name="Inagaki F."/>
            <person name="Takami H."/>
        </authorList>
    </citation>
    <scope>NUCLEOTIDE SEQUENCE</scope>
    <source>
        <strain evidence="6">Expedition CK06-06</strain>
    </source>
</reference>
<dbReference type="GO" id="GO:0003723">
    <property type="term" value="F:RNA binding"/>
    <property type="evidence" value="ECO:0007669"/>
    <property type="project" value="InterPro"/>
</dbReference>
<organism evidence="6">
    <name type="scientific">marine sediment metagenome</name>
    <dbReference type="NCBI Taxonomy" id="412755"/>
    <lineage>
        <taxon>unclassified sequences</taxon>
        <taxon>metagenomes</taxon>
        <taxon>ecological metagenomes</taxon>
    </lineage>
</organism>
<dbReference type="InterPro" id="IPR036393">
    <property type="entry name" value="AceGlu_kinase-like_sf"/>
</dbReference>
<dbReference type="SMART" id="SM00359">
    <property type="entry name" value="PUA"/>
    <property type="match status" value="1"/>
</dbReference>
<evidence type="ECO:0000313" key="6">
    <source>
        <dbReference type="EMBL" id="GAG02415.1"/>
    </source>
</evidence>
<proteinExistence type="predicted"/>
<keyword evidence="3" id="KW-0418">Kinase</keyword>
<dbReference type="Pfam" id="PF01472">
    <property type="entry name" value="PUA"/>
    <property type="match status" value="1"/>
</dbReference>
<dbReference type="CDD" id="cd21157">
    <property type="entry name" value="PUA_G5K"/>
    <property type="match status" value="1"/>
</dbReference>
<dbReference type="GO" id="GO:0005524">
    <property type="term" value="F:ATP binding"/>
    <property type="evidence" value="ECO:0007669"/>
    <property type="project" value="UniProtKB-KW"/>
</dbReference>
<dbReference type="PANTHER" id="PTHR43654">
    <property type="entry name" value="GLUTAMATE 5-KINASE"/>
    <property type="match status" value="1"/>
</dbReference>
<feature type="domain" description="PUA" evidence="5">
    <location>
        <begin position="70"/>
        <end position="148"/>
    </location>
</feature>
<dbReference type="SUPFAM" id="SSF88697">
    <property type="entry name" value="PUA domain-like"/>
    <property type="match status" value="1"/>
</dbReference>
<dbReference type="Gene3D" id="2.30.130.10">
    <property type="entry name" value="PUA domain"/>
    <property type="match status" value="1"/>
</dbReference>
<dbReference type="PROSITE" id="PS50890">
    <property type="entry name" value="PUA"/>
    <property type="match status" value="1"/>
</dbReference>
<evidence type="ECO:0000259" key="5">
    <source>
        <dbReference type="SMART" id="SM00359"/>
    </source>
</evidence>
<name>X0UA50_9ZZZZ</name>
<sequence length="168" mass="17769">GVSKGGMASKLKAAKTVNEAGIHCFIGSGRRESILQEFVSGLDIGTFFPARNDLMPARKRWLGWSATVSGKLIVDVGARQAVLERGGSLLPAGVLAVAGSFVAGDVVTLETTDGSCFARGFVNYSSLDLEQIKGMQTEKVLEILGVCACDEVIHRDDLAVVCREEPAL</sequence>
<keyword evidence="2" id="KW-0547">Nucleotide-binding</keyword>
<dbReference type="GO" id="GO:0004349">
    <property type="term" value="F:glutamate 5-kinase activity"/>
    <property type="evidence" value="ECO:0007669"/>
    <property type="project" value="TreeGrafter"/>
</dbReference>
<dbReference type="SUPFAM" id="SSF53633">
    <property type="entry name" value="Carbamate kinase-like"/>
    <property type="match status" value="1"/>
</dbReference>
<dbReference type="InterPro" id="IPR002478">
    <property type="entry name" value="PUA"/>
</dbReference>
<keyword evidence="4" id="KW-0067">ATP-binding</keyword>
<evidence type="ECO:0000256" key="1">
    <source>
        <dbReference type="ARBA" id="ARBA00022679"/>
    </source>
</evidence>
<keyword evidence="1" id="KW-0808">Transferase</keyword>
<dbReference type="EMBL" id="BARS01026600">
    <property type="protein sequence ID" value="GAG02415.1"/>
    <property type="molecule type" value="Genomic_DNA"/>
</dbReference>
<comment type="caution">
    <text evidence="6">The sequence shown here is derived from an EMBL/GenBank/DDBJ whole genome shotgun (WGS) entry which is preliminary data.</text>
</comment>
<evidence type="ECO:0000256" key="3">
    <source>
        <dbReference type="ARBA" id="ARBA00022777"/>
    </source>
</evidence>
<evidence type="ECO:0000256" key="4">
    <source>
        <dbReference type="ARBA" id="ARBA00022840"/>
    </source>
</evidence>
<gene>
    <name evidence="6" type="ORF">S01H1_41907</name>
</gene>
<dbReference type="GO" id="GO:0005829">
    <property type="term" value="C:cytosol"/>
    <property type="evidence" value="ECO:0007669"/>
    <property type="project" value="TreeGrafter"/>
</dbReference>
<evidence type="ECO:0000256" key="2">
    <source>
        <dbReference type="ARBA" id="ARBA00022741"/>
    </source>
</evidence>
<dbReference type="InterPro" id="IPR015947">
    <property type="entry name" value="PUA-like_sf"/>
</dbReference>
<accession>X0UA50</accession>
<feature type="non-terminal residue" evidence="6">
    <location>
        <position position="1"/>
    </location>
</feature>